<dbReference type="PANTHER" id="PTHR10912:SF5">
    <property type="entry name" value="ADP-RIBOSYL CYCLASE_CYCLIC ADP-RIBOSE HYDROLASE 1"/>
    <property type="match status" value="1"/>
</dbReference>
<keyword evidence="24" id="KW-1185">Reference proteome</keyword>
<evidence type="ECO:0000256" key="17">
    <source>
        <dbReference type="ARBA" id="ARBA00029787"/>
    </source>
</evidence>
<keyword evidence="16" id="KW-0325">Glycoprotein</keyword>
<keyword evidence="10" id="KW-0521">NADP</keyword>
<gene>
    <name evidence="25" type="primary">CD38</name>
</gene>
<evidence type="ECO:0000256" key="4">
    <source>
        <dbReference type="ARBA" id="ARBA00011982"/>
    </source>
</evidence>
<keyword evidence="12 23" id="KW-1133">Transmembrane helix</keyword>
<reference evidence="25" key="1">
    <citation type="submission" date="2025-08" db="UniProtKB">
        <authorList>
            <consortium name="RefSeq"/>
        </authorList>
    </citation>
    <scope>IDENTIFICATION</scope>
</reference>
<evidence type="ECO:0000256" key="6">
    <source>
        <dbReference type="ARBA" id="ARBA00015644"/>
    </source>
</evidence>
<sequence>MADNEFSPVPGDKPCRPISKKTRICLGVSLLVVMLAVVVVVGVLKWGQPHEHLRWNGTGTTEHLSEIVLGRCFLYTRIIQPELRDKDCQKIWDAFKNAFISKNPCNIREDDYQPLMKMANQTVPCNKTLLWSKTNELAHQYTRVRQDMFTLEDTLLGYIADNLMWCGDASSSEMNYQSCPDWKKDCSNNPNSVFWKMVSQRFAEAACGVVQVMLNGSISKTFNKDSIFGSLEIFKLQPEKVHTLQAWVMHTIEGVASDSCSSSSINELKLILSQKNITFICQNDYRPARFVQCVKNPEHLGCRSIV</sequence>
<keyword evidence="13" id="KW-0520">NAD</keyword>
<dbReference type="Gene3D" id="3.40.50.720">
    <property type="entry name" value="NAD(P)-binding Rossmann-like Domain"/>
    <property type="match status" value="1"/>
</dbReference>
<dbReference type="PANTHER" id="PTHR10912">
    <property type="entry name" value="ADP-RIBOSYL CYCLASE"/>
    <property type="match status" value="1"/>
</dbReference>
<evidence type="ECO:0000256" key="15">
    <source>
        <dbReference type="ARBA" id="ARBA00023157"/>
    </source>
</evidence>
<comment type="subcellular location">
    <subcellularLocation>
        <location evidence="1">Membrane</location>
        <topology evidence="1">Single-pass type II membrane protein</topology>
    </subcellularLocation>
</comment>
<comment type="catalytic activity">
    <reaction evidence="22">
        <text>NAD(+) + H2O = ADP-D-ribose + nicotinamide + H(+)</text>
        <dbReference type="Rhea" id="RHEA:16301"/>
        <dbReference type="ChEBI" id="CHEBI:15377"/>
        <dbReference type="ChEBI" id="CHEBI:15378"/>
        <dbReference type="ChEBI" id="CHEBI:17154"/>
        <dbReference type="ChEBI" id="CHEBI:57540"/>
        <dbReference type="ChEBI" id="CHEBI:57967"/>
        <dbReference type="EC" id="3.2.2.6"/>
    </reaction>
</comment>
<evidence type="ECO:0000256" key="3">
    <source>
        <dbReference type="ARBA" id="ARBA00011738"/>
    </source>
</evidence>
<protein>
    <recommendedName>
        <fullName evidence="6">ADP-ribosyl cyclase/cyclic ADP-ribose hydrolase 1</fullName>
        <ecNumber evidence="5">2.4.99.20</ecNumber>
        <ecNumber evidence="4">3.2.2.6</ecNumber>
    </recommendedName>
    <alternativeName>
        <fullName evidence="21">2'-phospho-ADP-ribosyl cyclase</fullName>
    </alternativeName>
    <alternativeName>
        <fullName evidence="19">2'-phospho-ADP-ribosyl cyclase/2'-phospho-cyclic-ADP-ribose transferase</fullName>
    </alternativeName>
    <alternativeName>
        <fullName evidence="17">2'-phospho-cyclic-ADP-ribose transferase</fullName>
    </alternativeName>
    <alternativeName>
        <fullName evidence="20">ADP-ribosyl cyclase 1</fullName>
    </alternativeName>
    <alternativeName>
        <fullName evidence="18">Cyclic ADP-ribose hydrolase 1</fullName>
    </alternativeName>
</protein>
<proteinExistence type="inferred from homology"/>
<evidence type="ECO:0000313" key="25">
    <source>
        <dbReference type="RefSeq" id="XP_008583694.1"/>
    </source>
</evidence>
<evidence type="ECO:0000256" key="16">
    <source>
        <dbReference type="ARBA" id="ARBA00023180"/>
    </source>
</evidence>
<evidence type="ECO:0000256" key="11">
    <source>
        <dbReference type="ARBA" id="ARBA00022968"/>
    </source>
</evidence>
<keyword evidence="15" id="KW-1015">Disulfide bond</keyword>
<dbReference type="SUPFAM" id="SSF52309">
    <property type="entry name" value="N-(deoxy)ribosyltransferase-like"/>
    <property type="match status" value="1"/>
</dbReference>
<dbReference type="CDD" id="cd04759">
    <property type="entry name" value="Rib_hydrolase"/>
    <property type="match status" value="1"/>
</dbReference>
<comment type="subunit">
    <text evidence="3">Homodimer.</text>
</comment>
<keyword evidence="11" id="KW-0735">Signal-anchor</keyword>
<dbReference type="GeneID" id="103601094"/>
<dbReference type="GO" id="GO:0016787">
    <property type="term" value="F:hydrolase activity"/>
    <property type="evidence" value="ECO:0007669"/>
    <property type="project" value="UniProtKB-KW"/>
</dbReference>
<keyword evidence="9 25" id="KW-0378">Hydrolase</keyword>
<comment type="similarity">
    <text evidence="2">Belongs to the ADP-ribosyl cyclase family.</text>
</comment>
<keyword evidence="8 23" id="KW-0812">Transmembrane</keyword>
<evidence type="ECO:0000256" key="23">
    <source>
        <dbReference type="SAM" id="Phobius"/>
    </source>
</evidence>
<evidence type="ECO:0000256" key="18">
    <source>
        <dbReference type="ARBA" id="ARBA00030272"/>
    </source>
</evidence>
<evidence type="ECO:0000256" key="21">
    <source>
        <dbReference type="ARBA" id="ARBA00031840"/>
    </source>
</evidence>
<evidence type="ECO:0000256" key="22">
    <source>
        <dbReference type="ARBA" id="ARBA00049238"/>
    </source>
</evidence>
<accession>A0ABM0RSV3</accession>
<dbReference type="EC" id="2.4.99.20" evidence="5"/>
<evidence type="ECO:0000256" key="19">
    <source>
        <dbReference type="ARBA" id="ARBA00030418"/>
    </source>
</evidence>
<evidence type="ECO:0000256" key="2">
    <source>
        <dbReference type="ARBA" id="ARBA00005406"/>
    </source>
</evidence>
<evidence type="ECO:0000256" key="13">
    <source>
        <dbReference type="ARBA" id="ARBA00023027"/>
    </source>
</evidence>
<dbReference type="EC" id="3.2.2.6" evidence="4"/>
<feature type="transmembrane region" description="Helical" evidence="23">
    <location>
        <begin position="24"/>
        <end position="44"/>
    </location>
</feature>
<keyword evidence="14 23" id="KW-0472">Membrane</keyword>
<evidence type="ECO:0000256" key="5">
    <source>
        <dbReference type="ARBA" id="ARBA00012600"/>
    </source>
</evidence>
<evidence type="ECO:0000256" key="9">
    <source>
        <dbReference type="ARBA" id="ARBA00022801"/>
    </source>
</evidence>
<evidence type="ECO:0000256" key="1">
    <source>
        <dbReference type="ARBA" id="ARBA00004606"/>
    </source>
</evidence>
<name>A0ABM0RSV3_GALVR</name>
<evidence type="ECO:0000256" key="10">
    <source>
        <dbReference type="ARBA" id="ARBA00022857"/>
    </source>
</evidence>
<dbReference type="Pfam" id="PF02267">
    <property type="entry name" value="Rib_hydrolayse"/>
    <property type="match status" value="1"/>
</dbReference>
<evidence type="ECO:0000313" key="24">
    <source>
        <dbReference type="Proteomes" id="UP000694923"/>
    </source>
</evidence>
<evidence type="ECO:0000256" key="7">
    <source>
        <dbReference type="ARBA" id="ARBA00022679"/>
    </source>
</evidence>
<organism evidence="24 25">
    <name type="scientific">Galeopterus variegatus</name>
    <name type="common">Malayan flying lemur</name>
    <name type="synonym">Cynocephalus variegatus</name>
    <dbReference type="NCBI Taxonomy" id="482537"/>
    <lineage>
        <taxon>Eukaryota</taxon>
        <taxon>Metazoa</taxon>
        <taxon>Chordata</taxon>
        <taxon>Craniata</taxon>
        <taxon>Vertebrata</taxon>
        <taxon>Euteleostomi</taxon>
        <taxon>Mammalia</taxon>
        <taxon>Eutheria</taxon>
        <taxon>Euarchontoglires</taxon>
        <taxon>Dermoptera</taxon>
        <taxon>Cynocephalidae</taxon>
        <taxon>Galeopterus</taxon>
    </lineage>
</organism>
<evidence type="ECO:0000256" key="12">
    <source>
        <dbReference type="ARBA" id="ARBA00022989"/>
    </source>
</evidence>
<dbReference type="RefSeq" id="XP_008583694.1">
    <property type="nucleotide sequence ID" value="XM_008585472.1"/>
</dbReference>
<dbReference type="Gene3D" id="1.20.82.10">
    <property type="entry name" value="ADP Ribosyl Cyclase, Chain A, domain 1"/>
    <property type="match status" value="1"/>
</dbReference>
<keyword evidence="7" id="KW-0808">Transferase</keyword>
<evidence type="ECO:0000256" key="8">
    <source>
        <dbReference type="ARBA" id="ARBA00022692"/>
    </source>
</evidence>
<dbReference type="Proteomes" id="UP000694923">
    <property type="component" value="Unplaced"/>
</dbReference>
<dbReference type="InterPro" id="IPR003193">
    <property type="entry name" value="ADP-ribosyl_cyclase"/>
</dbReference>
<evidence type="ECO:0000256" key="14">
    <source>
        <dbReference type="ARBA" id="ARBA00023136"/>
    </source>
</evidence>
<evidence type="ECO:0000256" key="20">
    <source>
        <dbReference type="ARBA" id="ARBA00031355"/>
    </source>
</evidence>